<dbReference type="InterPro" id="IPR014001">
    <property type="entry name" value="Helicase_ATP-bd"/>
</dbReference>
<dbReference type="SUPFAM" id="SSF52540">
    <property type="entry name" value="P-loop containing nucleoside triphosphate hydrolases"/>
    <property type="match status" value="2"/>
</dbReference>
<dbReference type="PANTHER" id="PTHR47396">
    <property type="entry name" value="TYPE I RESTRICTION ENZYME ECOKI R PROTEIN"/>
    <property type="match status" value="1"/>
</dbReference>
<dbReference type="InterPro" id="IPR007409">
    <property type="entry name" value="Restrct_endonuc_type1_HsdR_N"/>
</dbReference>
<dbReference type="REBASE" id="193251">
    <property type="entry name" value="TthFOKN1ORF1349P"/>
</dbReference>
<dbReference type="CDD" id="cd18032">
    <property type="entry name" value="DEXHc_RE_I_III_res"/>
    <property type="match status" value="1"/>
</dbReference>
<dbReference type="EMBL" id="AP018052">
    <property type="protein sequence ID" value="BAZ93744.1"/>
    <property type="molecule type" value="Genomic_DNA"/>
</dbReference>
<organism evidence="4 5">
    <name type="scientific">Thiohalobacter thiocyanaticus</name>
    <dbReference type="NCBI Taxonomy" id="585455"/>
    <lineage>
        <taxon>Bacteria</taxon>
        <taxon>Pseudomonadati</taxon>
        <taxon>Pseudomonadota</taxon>
        <taxon>Gammaproteobacteria</taxon>
        <taxon>Thiohalobacterales</taxon>
        <taxon>Thiohalobacteraceae</taxon>
        <taxon>Thiohalobacter</taxon>
    </lineage>
</organism>
<sequence>MQSINFEFIRPHRPALADLGRYAEALLYIDPGSALIRMRAMAEALTKIIHKEECLPFLPNATFYDLVKHPAFAASVDRSLIHRINFLRVNGNDAAHGAQGDIRSASQGLEIAHQLVSYMGMRYHGLSREAIAPFQDVPDPTAQLNELKQSVAHYRSALESKAEEVDQLLDQLDQERARAAAEKTSESHQAQSRQQSHRVVDALQWNEAQTRRMMIDALLAQAGWSVNDKTQVTLEHPVEYQATGSGTGYADYVLWGGNGKPLAVVEAKRTSEEGLQKGREQARMYADGLERMTGQRPVIFYSNGYETFIWDDQLYNSYRPVYGFYSRDSLKYLLYQRHYRQPDLEQHNPDVNIAGRPYQIEAVKAVASRFQQQRRKALLVQATGTGKTRVAIAISELLTRSGWAKRILFLCDRKELRRQADDAFKTYLPSEPRCVIGERNQIDTEARIYVATYPGMMNRFHQLDVGFFDLIIADESHRSIYNKYRDLFEYFDALQIGLTATPVKFVARNTYDLFECEDQDPTFNFSLEDAVNNDPPYLAPFRVKDLTTEFLRDGIHYTELSDEQKRQLEEDLGEEKAEITSIAGKDIGKKIFSVETDRIILENLMQNGIKDATGSLVGKTIIFAQSQKHAEHLEKLFSKLYPQYGARVCKVIHNKIPRAEALIDEFKQADNDFRIAISVDMLDTGIDVPEVVNLVFAKPVRSLVKFWQMIGRGTRLCENLFGPGEHKSEFLIFDHYSNFTYFDEEYQEADEQQGKSLLQHLFETRLRLAQAALRQNHREAFDLATALIRQDLNDLPEKSIAVRRELRTVHELQQTDTIERMDADTQHRLAEVIAP</sequence>
<dbReference type="Pfam" id="PF04851">
    <property type="entry name" value="ResIII"/>
    <property type="match status" value="1"/>
</dbReference>
<dbReference type="SMART" id="SM00487">
    <property type="entry name" value="DEXDc"/>
    <property type="match status" value="1"/>
</dbReference>
<dbReference type="GO" id="GO:0005524">
    <property type="term" value="F:ATP binding"/>
    <property type="evidence" value="ECO:0007669"/>
    <property type="project" value="UniProtKB-KW"/>
</dbReference>
<dbReference type="PROSITE" id="PS51192">
    <property type="entry name" value="HELICASE_ATP_BIND_1"/>
    <property type="match status" value="1"/>
</dbReference>
<dbReference type="RefSeq" id="WP_197703017.1">
    <property type="nucleotide sequence ID" value="NZ_AP018052.1"/>
</dbReference>
<protein>
    <submittedName>
        <fullName evidence="4">Type I site-specific restriction-modification system, R (Restriction) subunit</fullName>
    </submittedName>
</protein>
<dbReference type="GO" id="GO:0009035">
    <property type="term" value="F:type I site-specific deoxyribonuclease activity"/>
    <property type="evidence" value="ECO:0007669"/>
    <property type="project" value="UniProtKB-EC"/>
</dbReference>
<dbReference type="InterPro" id="IPR006935">
    <property type="entry name" value="Helicase/UvrB_N"/>
</dbReference>
<dbReference type="GO" id="GO:0003677">
    <property type="term" value="F:DNA binding"/>
    <property type="evidence" value="ECO:0007669"/>
    <property type="project" value="UniProtKB-KW"/>
</dbReference>
<name>A0A1Z4VRB5_9GAMM</name>
<gene>
    <name evidence="4" type="ORF">FOKN1_1346</name>
</gene>
<dbReference type="PROSITE" id="PS51194">
    <property type="entry name" value="HELICASE_CTER"/>
    <property type="match status" value="1"/>
</dbReference>
<dbReference type="AlphaFoldDB" id="A0A1Z4VRB5"/>
<dbReference type="InterPro" id="IPR001650">
    <property type="entry name" value="Helicase_C-like"/>
</dbReference>
<dbReference type="InterPro" id="IPR050742">
    <property type="entry name" value="Helicase_Restrict-Modif_Enz"/>
</dbReference>
<dbReference type="InterPro" id="IPR027417">
    <property type="entry name" value="P-loop_NTPase"/>
</dbReference>
<feature type="domain" description="Helicase ATP-binding" evidence="2">
    <location>
        <begin position="368"/>
        <end position="520"/>
    </location>
</feature>
<evidence type="ECO:0000313" key="4">
    <source>
        <dbReference type="EMBL" id="BAZ93744.1"/>
    </source>
</evidence>
<dbReference type="Gene3D" id="3.40.50.300">
    <property type="entry name" value="P-loop containing nucleotide triphosphate hydrolases"/>
    <property type="match status" value="2"/>
</dbReference>
<dbReference type="GO" id="GO:0009307">
    <property type="term" value="P:DNA restriction-modification system"/>
    <property type="evidence" value="ECO:0007669"/>
    <property type="project" value="UniProtKB-KW"/>
</dbReference>
<dbReference type="PANTHER" id="PTHR47396:SF1">
    <property type="entry name" value="ATP-DEPENDENT HELICASE IRC3-RELATED"/>
    <property type="match status" value="1"/>
</dbReference>
<evidence type="ECO:0000259" key="2">
    <source>
        <dbReference type="PROSITE" id="PS51192"/>
    </source>
</evidence>
<reference evidence="4 5" key="1">
    <citation type="submission" date="2017-05" db="EMBL/GenBank/DDBJ databases">
        <title>Thiocyanate degradation by Thiohalobacter thiocyanaticus FOKN1.</title>
        <authorList>
            <person name="Oshiki M."/>
            <person name="Fukushima T."/>
            <person name="Kawano S."/>
            <person name="Nakagawa J."/>
        </authorList>
    </citation>
    <scope>NUCLEOTIDE SEQUENCE [LARGE SCALE GENOMIC DNA]</scope>
    <source>
        <strain evidence="4 5">FOKN1</strain>
    </source>
</reference>
<dbReference type="CDD" id="cd18799">
    <property type="entry name" value="SF2_C_EcoAI-like"/>
    <property type="match status" value="1"/>
</dbReference>
<dbReference type="KEGG" id="ttc:FOKN1_1346"/>
<feature type="compositionally biased region" description="Basic and acidic residues" evidence="1">
    <location>
        <begin position="176"/>
        <end position="186"/>
    </location>
</feature>
<evidence type="ECO:0000259" key="3">
    <source>
        <dbReference type="PROSITE" id="PS51194"/>
    </source>
</evidence>
<feature type="region of interest" description="Disordered" evidence="1">
    <location>
        <begin position="176"/>
        <end position="198"/>
    </location>
</feature>
<evidence type="ECO:0000313" key="5">
    <source>
        <dbReference type="Proteomes" id="UP000218765"/>
    </source>
</evidence>
<evidence type="ECO:0000256" key="1">
    <source>
        <dbReference type="SAM" id="MobiDB-lite"/>
    </source>
</evidence>
<accession>A0A1Z4VRB5</accession>
<dbReference type="Pfam" id="PF04313">
    <property type="entry name" value="HSDR_N"/>
    <property type="match status" value="1"/>
</dbReference>
<keyword evidence="5" id="KW-1185">Reference proteome</keyword>
<dbReference type="Gene3D" id="3.90.1570.30">
    <property type="match status" value="1"/>
</dbReference>
<dbReference type="GO" id="GO:0005829">
    <property type="term" value="C:cytosol"/>
    <property type="evidence" value="ECO:0007669"/>
    <property type="project" value="TreeGrafter"/>
</dbReference>
<dbReference type="Pfam" id="PF00271">
    <property type="entry name" value="Helicase_C"/>
    <property type="match status" value="1"/>
</dbReference>
<proteinExistence type="predicted"/>
<dbReference type="Proteomes" id="UP000218765">
    <property type="component" value="Chromosome"/>
</dbReference>
<feature type="domain" description="Helicase C-terminal" evidence="3">
    <location>
        <begin position="608"/>
        <end position="769"/>
    </location>
</feature>